<sequence length="193" mass="20833">MASTTTPSASTTPTTPAAVPTKTTTKTSSATENGASTREFEWVRLCGGTVERAPWTCVFVTSTVESLDRFNRGASLFSAKHTITKSECRRLNALWSALSDTDKQKAAWTMAGILDRCDNHAYALGKASTMPEVVKRCLTLCSVRLPLADDQDLLEHRKSTPLCARAVSLLAHPAPRDLSAEALTTLRTVACCK</sequence>
<name>A4FTB7_CYHV3</name>
<feature type="compositionally biased region" description="Low complexity" evidence="1">
    <location>
        <begin position="1"/>
        <end position="31"/>
    </location>
</feature>
<protein>
    <submittedName>
        <fullName evidence="2">Uncharacterized protein</fullName>
    </submittedName>
</protein>
<feature type="region of interest" description="Disordered" evidence="1">
    <location>
        <begin position="1"/>
        <end position="34"/>
    </location>
</feature>
<organism evidence="2 3">
    <name type="scientific">Cyprinid herpesvirus 3</name>
    <name type="common">CyHV-3</name>
    <dbReference type="NCBI Taxonomy" id="180230"/>
    <lineage>
        <taxon>Viruses</taxon>
        <taxon>Duplodnaviria</taxon>
        <taxon>Heunggongvirae</taxon>
        <taxon>Peploviricota</taxon>
        <taxon>Herviviricetes</taxon>
        <taxon>Herpesvirales</taxon>
        <taxon>Alloherpesviridae</taxon>
        <taxon>Cyvirus</taxon>
        <taxon>Cyvirus cyprinidallo3</taxon>
    </lineage>
</organism>
<evidence type="ECO:0000313" key="3">
    <source>
        <dbReference type="Proteomes" id="UP000169752"/>
    </source>
</evidence>
<accession>A4FTB7</accession>
<dbReference type="EMBL" id="AP008984">
    <property type="protein sequence ID" value="BAF48822.1"/>
    <property type="molecule type" value="Genomic_DNA"/>
</dbReference>
<proteinExistence type="predicted"/>
<evidence type="ECO:0000313" key="2">
    <source>
        <dbReference type="EMBL" id="BAF48822.1"/>
    </source>
</evidence>
<evidence type="ECO:0000256" key="1">
    <source>
        <dbReference type="SAM" id="MobiDB-lite"/>
    </source>
</evidence>
<dbReference type="Proteomes" id="UP000169752">
    <property type="component" value="Segment"/>
</dbReference>
<gene>
    <name evidence="2" type="ORF">KHVJ018</name>
</gene>
<reference evidence="2 3" key="1">
    <citation type="journal article" date="2007" name="J. Virol.">
        <title>Genome sequences of three koi herpesvirus isolates representing the expanding distribution of an emerging disease threatening koi and common carp worldwide.</title>
        <authorList>
            <person name="Aoki T."/>
            <person name="Hirono I."/>
            <person name="Kurokawa K."/>
            <person name="Fukuda H."/>
            <person name="Nahary R."/>
            <person name="Eldar A."/>
            <person name="Davison A.J."/>
            <person name="Waltzek T.B."/>
            <person name="Bercovier H."/>
            <person name="Hedrick R.P."/>
        </authorList>
    </citation>
    <scope>NUCLEOTIDE SEQUENCE [LARGE SCALE GENOMIC DNA]</scope>
    <source>
        <strain evidence="2">TUMST1</strain>
    </source>
</reference>